<dbReference type="InterPro" id="IPR036237">
    <property type="entry name" value="Xyl_isomerase-like_sf"/>
</dbReference>
<dbReference type="InterPro" id="IPR050312">
    <property type="entry name" value="IolE/XylAMocC-like"/>
</dbReference>
<organism evidence="2 3">
    <name type="scientific">Moorella mulderi DSM 14980</name>
    <dbReference type="NCBI Taxonomy" id="1122241"/>
    <lineage>
        <taxon>Bacteria</taxon>
        <taxon>Bacillati</taxon>
        <taxon>Bacillota</taxon>
        <taxon>Clostridia</taxon>
        <taxon>Neomoorellales</taxon>
        <taxon>Neomoorellaceae</taxon>
        <taxon>Neomoorella</taxon>
    </lineage>
</organism>
<keyword evidence="2" id="KW-0378">Hydrolase</keyword>
<accession>A0A151AVQ6</accession>
<keyword evidence="2" id="KW-0255">Endonuclease</keyword>
<feature type="domain" description="Xylose isomerase-like TIM barrel" evidence="1">
    <location>
        <begin position="19"/>
        <end position="241"/>
    </location>
</feature>
<dbReference type="RefSeq" id="WP_062284688.1">
    <property type="nucleotide sequence ID" value="NZ_LTBC01000008.1"/>
</dbReference>
<dbReference type="Gene3D" id="3.20.20.150">
    <property type="entry name" value="Divalent-metal-dependent TIM barrel enzymes"/>
    <property type="match status" value="1"/>
</dbReference>
<dbReference type="PANTHER" id="PTHR12110">
    <property type="entry name" value="HYDROXYPYRUVATE ISOMERASE"/>
    <property type="match status" value="1"/>
</dbReference>
<evidence type="ECO:0000313" key="3">
    <source>
        <dbReference type="Proteomes" id="UP000075670"/>
    </source>
</evidence>
<dbReference type="EMBL" id="LTBC01000008">
    <property type="protein sequence ID" value="KYH31744.1"/>
    <property type="molecule type" value="Genomic_DNA"/>
</dbReference>
<proteinExistence type="predicted"/>
<protein>
    <submittedName>
        <fullName evidence="2">Endonuclease 4</fullName>
        <ecNumber evidence="2">3.1.21.2</ecNumber>
    </submittedName>
</protein>
<dbReference type="SUPFAM" id="SSF51658">
    <property type="entry name" value="Xylose isomerase-like"/>
    <property type="match status" value="1"/>
</dbReference>
<dbReference type="AlphaFoldDB" id="A0A151AVQ6"/>
<dbReference type="GO" id="GO:0008833">
    <property type="term" value="F:deoxyribonuclease IV (phage-T4-induced) activity"/>
    <property type="evidence" value="ECO:0007669"/>
    <property type="project" value="UniProtKB-EC"/>
</dbReference>
<dbReference type="PATRIC" id="fig|1122241.3.peg.2244"/>
<dbReference type="InterPro" id="IPR013022">
    <property type="entry name" value="Xyl_isomerase-like_TIM-brl"/>
</dbReference>
<dbReference type="Pfam" id="PF01261">
    <property type="entry name" value="AP_endonuc_2"/>
    <property type="match status" value="1"/>
</dbReference>
<evidence type="ECO:0000313" key="2">
    <source>
        <dbReference type="EMBL" id="KYH31744.1"/>
    </source>
</evidence>
<dbReference type="EC" id="3.1.21.2" evidence="2"/>
<keyword evidence="2" id="KW-0540">Nuclease</keyword>
<evidence type="ECO:0000259" key="1">
    <source>
        <dbReference type="Pfam" id="PF01261"/>
    </source>
</evidence>
<name>A0A151AVQ6_9FIRM</name>
<keyword evidence="3" id="KW-1185">Reference proteome</keyword>
<dbReference type="Proteomes" id="UP000075670">
    <property type="component" value="Unassembled WGS sequence"/>
</dbReference>
<dbReference type="PANTHER" id="PTHR12110:SF53">
    <property type="entry name" value="BLR5974 PROTEIN"/>
    <property type="match status" value="1"/>
</dbReference>
<dbReference type="OrthoDB" id="1900402at2"/>
<sequence>MQIGVASELLRSLSLPAVIDLVAATGFQAIEVWLDHWQRNGLKPAQLLRYLCSSGLIWTVHADMRDLNLISTNTGIRQESLRQVKEAIHLAAAIEAQVLTIHPGRLSSSKDRPEDFWPKQVEVFHHLAETAAVAGVQLGVENMEPRAGEFVVGLDDLERLLAAVDSPNLGVTLDLAHLFGQPEAREFVGRVPHLVNVHLSDAAPGRCHLPLGQGELDYEGLLDTLRQRYDGLLILEGYTPGPLGREREILAYLYGKWQEYMVQKMIPQ</sequence>
<gene>
    <name evidence="2" type="primary">nfo_1</name>
    <name evidence="2" type="ORF">MOMUL_21080</name>
</gene>
<reference evidence="2 3" key="1">
    <citation type="submission" date="2016-02" db="EMBL/GenBank/DDBJ databases">
        <title>Genome sequence of Moorella mulderi DSM 14980.</title>
        <authorList>
            <person name="Poehlein A."/>
            <person name="Daniel R."/>
        </authorList>
    </citation>
    <scope>NUCLEOTIDE SEQUENCE [LARGE SCALE GENOMIC DNA]</scope>
    <source>
        <strain evidence="2 3">DSM 14980</strain>
    </source>
</reference>
<comment type="caution">
    <text evidence="2">The sequence shown here is derived from an EMBL/GenBank/DDBJ whole genome shotgun (WGS) entry which is preliminary data.</text>
</comment>